<gene>
    <name evidence="1" type="primary">KI10A</name>
</gene>
<dbReference type="EMBL" id="GALX01007212">
    <property type="protein sequence ID" value="JAB61254.1"/>
    <property type="molecule type" value="Transcribed_RNA"/>
</dbReference>
<dbReference type="OrthoDB" id="3176171at2759"/>
<name>V5GB67_ANOGL</name>
<reference evidence="1" key="1">
    <citation type="submission" date="2013-07" db="EMBL/GenBank/DDBJ databases">
        <title>Midgut Transcriptome Profiling of Anoplphora glabripennis, a Lignocellulose Degrading, Wood-Boring Cerambycid.</title>
        <authorList>
            <person name="Scully E.D."/>
            <person name="Hoover K."/>
            <person name="Carlson J.E."/>
            <person name="Tien M."/>
            <person name="Geib S.M."/>
        </authorList>
    </citation>
    <scope>NUCLEOTIDE SEQUENCE</scope>
</reference>
<organism evidence="1">
    <name type="scientific">Anoplophora glabripennis</name>
    <name type="common">Asian longhorn beetle</name>
    <name type="synonym">Anoplophora nobilis</name>
    <dbReference type="NCBI Taxonomy" id="217634"/>
    <lineage>
        <taxon>Eukaryota</taxon>
        <taxon>Metazoa</taxon>
        <taxon>Ecdysozoa</taxon>
        <taxon>Arthropoda</taxon>
        <taxon>Hexapoda</taxon>
        <taxon>Insecta</taxon>
        <taxon>Pterygota</taxon>
        <taxon>Neoptera</taxon>
        <taxon>Endopterygota</taxon>
        <taxon>Coleoptera</taxon>
        <taxon>Polyphaga</taxon>
        <taxon>Cucujiformia</taxon>
        <taxon>Chrysomeloidea</taxon>
        <taxon>Cerambycidae</taxon>
        <taxon>Lamiinae</taxon>
        <taxon>Lamiini</taxon>
        <taxon>Anoplophora</taxon>
    </lineage>
</organism>
<proteinExistence type="predicted"/>
<sequence length="100" mass="11795">MTPEMLNFHQVISELQVAEDNMLDNHKQTIEDLYSAYQKAVELLRMTDDVTYDQEVYCKNWEELINDSLTVLGHAREIVEDYKAKLTAEEQLSRKTTKRK</sequence>
<dbReference type="AlphaFoldDB" id="V5GB67"/>
<accession>V5GB67</accession>
<protein>
    <submittedName>
        <fullName evidence="1">Kinesin-like protein</fullName>
    </submittedName>
</protein>
<evidence type="ECO:0000313" key="1">
    <source>
        <dbReference type="EMBL" id="JAB61254.1"/>
    </source>
</evidence>